<evidence type="ECO:0000256" key="6">
    <source>
        <dbReference type="ARBA" id="ARBA00023033"/>
    </source>
</evidence>
<evidence type="ECO:0000313" key="10">
    <source>
        <dbReference type="Proteomes" id="UP000580250"/>
    </source>
</evidence>
<dbReference type="InterPro" id="IPR050182">
    <property type="entry name" value="Cytochrome_P450_fam2"/>
</dbReference>
<dbReference type="InterPro" id="IPR036396">
    <property type="entry name" value="Cyt_P450_sf"/>
</dbReference>
<protein>
    <submittedName>
        <fullName evidence="9">Uncharacterized protein</fullName>
    </submittedName>
</protein>
<dbReference type="GO" id="GO:0006082">
    <property type="term" value="P:organic acid metabolic process"/>
    <property type="evidence" value="ECO:0007669"/>
    <property type="project" value="TreeGrafter"/>
</dbReference>
<dbReference type="GO" id="GO:0016712">
    <property type="term" value="F:oxidoreductase activity, acting on paired donors, with incorporation or reduction of molecular oxygen, reduced flavin or flavoprotein as one donor, and incorporation of one atom of oxygen"/>
    <property type="evidence" value="ECO:0007669"/>
    <property type="project" value="TreeGrafter"/>
</dbReference>
<dbReference type="AlphaFoldDB" id="A0A6V7U6I4"/>
<keyword evidence="6 8" id="KW-0503">Monooxygenase</keyword>
<dbReference type="GO" id="GO:0020037">
    <property type="term" value="F:heme binding"/>
    <property type="evidence" value="ECO:0007669"/>
    <property type="project" value="InterPro"/>
</dbReference>
<dbReference type="Proteomes" id="UP000580250">
    <property type="component" value="Unassembled WGS sequence"/>
</dbReference>
<dbReference type="Pfam" id="PF00067">
    <property type="entry name" value="p450"/>
    <property type="match status" value="1"/>
</dbReference>
<dbReference type="GO" id="GO:0006805">
    <property type="term" value="P:xenobiotic metabolic process"/>
    <property type="evidence" value="ECO:0007669"/>
    <property type="project" value="TreeGrafter"/>
</dbReference>
<dbReference type="EMBL" id="CAJEWN010000039">
    <property type="protein sequence ID" value="CAD2147440.1"/>
    <property type="molecule type" value="Genomic_DNA"/>
</dbReference>
<dbReference type="GO" id="GO:0005737">
    <property type="term" value="C:cytoplasm"/>
    <property type="evidence" value="ECO:0007669"/>
    <property type="project" value="TreeGrafter"/>
</dbReference>
<reference evidence="9 10" key="1">
    <citation type="submission" date="2020-08" db="EMBL/GenBank/DDBJ databases">
        <authorList>
            <person name="Koutsovoulos G."/>
            <person name="Danchin GJ E."/>
        </authorList>
    </citation>
    <scope>NUCLEOTIDE SEQUENCE [LARGE SCALE GENOMIC DNA]</scope>
</reference>
<organism evidence="9 10">
    <name type="scientific">Meloidogyne enterolobii</name>
    <name type="common">Root-knot nematode worm</name>
    <name type="synonym">Meloidogyne mayaguensis</name>
    <dbReference type="NCBI Taxonomy" id="390850"/>
    <lineage>
        <taxon>Eukaryota</taxon>
        <taxon>Metazoa</taxon>
        <taxon>Ecdysozoa</taxon>
        <taxon>Nematoda</taxon>
        <taxon>Chromadorea</taxon>
        <taxon>Rhabditida</taxon>
        <taxon>Tylenchina</taxon>
        <taxon>Tylenchomorpha</taxon>
        <taxon>Tylenchoidea</taxon>
        <taxon>Meloidogynidae</taxon>
        <taxon>Meloidogyninae</taxon>
        <taxon>Meloidogyne</taxon>
    </lineage>
</organism>
<evidence type="ECO:0000256" key="5">
    <source>
        <dbReference type="ARBA" id="ARBA00023004"/>
    </source>
</evidence>
<comment type="similarity">
    <text evidence="2 8">Belongs to the cytochrome P450 family.</text>
</comment>
<proteinExistence type="inferred from homology"/>
<dbReference type="PANTHER" id="PTHR24300">
    <property type="entry name" value="CYTOCHROME P450 508A4-RELATED"/>
    <property type="match status" value="1"/>
</dbReference>
<evidence type="ECO:0000256" key="2">
    <source>
        <dbReference type="ARBA" id="ARBA00010617"/>
    </source>
</evidence>
<comment type="caution">
    <text evidence="9">The sequence shown here is derived from an EMBL/GenBank/DDBJ whole genome shotgun (WGS) entry which is preliminary data.</text>
</comment>
<keyword evidence="7 8" id="KW-0349">Heme</keyword>
<dbReference type="InterPro" id="IPR001128">
    <property type="entry name" value="Cyt_P450"/>
</dbReference>
<dbReference type="PRINTS" id="PR00385">
    <property type="entry name" value="P450"/>
</dbReference>
<name>A0A6V7U6I4_MELEN</name>
<accession>A0A6V7U6I4</accession>
<evidence type="ECO:0000256" key="3">
    <source>
        <dbReference type="ARBA" id="ARBA00022723"/>
    </source>
</evidence>
<dbReference type="InterPro" id="IPR002401">
    <property type="entry name" value="Cyt_P450_E_grp-I"/>
</dbReference>
<evidence type="ECO:0000256" key="8">
    <source>
        <dbReference type="RuleBase" id="RU000461"/>
    </source>
</evidence>
<feature type="binding site" description="axial binding residue" evidence="7">
    <location>
        <position position="460"/>
    </location>
    <ligand>
        <name>heme</name>
        <dbReference type="ChEBI" id="CHEBI:30413"/>
    </ligand>
    <ligandPart>
        <name>Fe</name>
        <dbReference type="ChEBI" id="CHEBI:18248"/>
    </ligandPart>
</feature>
<keyword evidence="4 8" id="KW-0560">Oxidoreductase</keyword>
<keyword evidence="3 7" id="KW-0479">Metal-binding</keyword>
<dbReference type="GO" id="GO:0005506">
    <property type="term" value="F:iron ion binding"/>
    <property type="evidence" value="ECO:0007669"/>
    <property type="project" value="InterPro"/>
</dbReference>
<evidence type="ECO:0000256" key="1">
    <source>
        <dbReference type="ARBA" id="ARBA00001971"/>
    </source>
</evidence>
<dbReference type="PROSITE" id="PS00086">
    <property type="entry name" value="CYTOCHROME_P450"/>
    <property type="match status" value="1"/>
</dbReference>
<dbReference type="PANTHER" id="PTHR24300:SF375">
    <property type="entry name" value="CYTOCHROME P450 FAMILY"/>
    <property type="match status" value="1"/>
</dbReference>
<evidence type="ECO:0000256" key="7">
    <source>
        <dbReference type="PIRSR" id="PIRSR602401-1"/>
    </source>
</evidence>
<keyword evidence="5 7" id="KW-0408">Iron</keyword>
<evidence type="ECO:0000313" key="9">
    <source>
        <dbReference type="EMBL" id="CAD2147440.1"/>
    </source>
</evidence>
<dbReference type="FunFam" id="1.10.630.10:FF:000036">
    <property type="entry name" value="CYtochrome P450 family"/>
    <property type="match status" value="1"/>
</dbReference>
<gene>
    <name evidence="9" type="ORF">MENT_LOCUS8967</name>
</gene>
<evidence type="ECO:0000256" key="4">
    <source>
        <dbReference type="ARBA" id="ARBA00023002"/>
    </source>
</evidence>
<dbReference type="PRINTS" id="PR00463">
    <property type="entry name" value="EP450I"/>
</dbReference>
<dbReference type="InterPro" id="IPR017972">
    <property type="entry name" value="Cyt_P450_CS"/>
</dbReference>
<comment type="cofactor">
    <cofactor evidence="1 7">
        <name>heme</name>
        <dbReference type="ChEBI" id="CHEBI:30413"/>
    </cofactor>
</comment>
<dbReference type="Gene3D" id="1.10.630.10">
    <property type="entry name" value="Cytochrome P450"/>
    <property type="match status" value="1"/>
</dbReference>
<dbReference type="OrthoDB" id="5798228at2759"/>
<dbReference type="SUPFAM" id="SSF48264">
    <property type="entry name" value="Cytochrome P450"/>
    <property type="match status" value="1"/>
</dbReference>
<sequence length="519" mass="60897">MLPFLLWLFIFSFIICFWNFVWKRLSLPPGPLPLPLLGNTLTLAHYAPGYEAYKIWANKYGPVYTLWLGEDPIVVISDFECMRDTFVKAGEACSGRHLMTAINSVLTATNGNYGVIRTEGDRWRIMRRFTLQAMRDLGMGRSNLEQKFFDDFQQQISETLTKQIEQSVDGSVITRLDQMIDILAGSTINQMLFGYPFTEDKLKDFYNLKEKLEQQRLTITTIRGRLLMGMPWLRYFPLFSSTFKEFDSQVSSTYSFFEFNIFERIKKRFNEENKEETSKDLLDYFLDQMEEEKRNGGKGEFNLENLRSLCYDLFLAGQETICITLNFLLLYLLLDQRVQFKLQKELDEFKERRKYLEGKDILKWLIVLNCRIQMLLLIQRLCNLLPLNLSHRTTKDVQLLDGKIKLPAGVAIVPQISCALFDEKIFPEPNRFLPERFIDKNGCLKRIEQFVPFSLGKRQCLGESLARMELFLFTTNFFSKFRIFPVDPFNPPTTEKQLGFGVFPHPYSCRVELRNQSRE</sequence>